<keyword evidence="4" id="KW-1185">Reference proteome</keyword>
<organism evidence="3 4">
    <name type="scientific">Hymenobacter oligotrophus</name>
    <dbReference type="NCBI Taxonomy" id="2319843"/>
    <lineage>
        <taxon>Bacteria</taxon>
        <taxon>Pseudomonadati</taxon>
        <taxon>Bacteroidota</taxon>
        <taxon>Cytophagia</taxon>
        <taxon>Cytophagales</taxon>
        <taxon>Hymenobacteraceae</taxon>
        <taxon>Hymenobacter</taxon>
    </lineage>
</organism>
<dbReference type="SMART" id="SM00280">
    <property type="entry name" value="KAZAL"/>
    <property type="match status" value="1"/>
</dbReference>
<name>A0A3B7R7A8_9BACT</name>
<dbReference type="CDD" id="cd00104">
    <property type="entry name" value="KAZAL_FS"/>
    <property type="match status" value="1"/>
</dbReference>
<dbReference type="InterPro" id="IPR002350">
    <property type="entry name" value="Kazal_dom"/>
</dbReference>
<gene>
    <name evidence="3" type="ORF">D3Y59_08805</name>
</gene>
<dbReference type="PROSITE" id="PS51465">
    <property type="entry name" value="KAZAL_2"/>
    <property type="match status" value="1"/>
</dbReference>
<proteinExistence type="predicted"/>
<dbReference type="AlphaFoldDB" id="A0A3B7R7A8"/>
<dbReference type="Gene3D" id="3.30.60.30">
    <property type="match status" value="1"/>
</dbReference>
<keyword evidence="1" id="KW-0732">Signal</keyword>
<feature type="chain" id="PRO_5017571829" evidence="1">
    <location>
        <begin position="25"/>
        <end position="83"/>
    </location>
</feature>
<sequence>MPTRLLFAAAVLASALSGACQRSASSSASVACIDESKIRRDAMCTMQYDPVCGCDNKTYSNACVATNAGVTKFTKGECPGTNN</sequence>
<dbReference type="Pfam" id="PF00050">
    <property type="entry name" value="Kazal_1"/>
    <property type="match status" value="1"/>
</dbReference>
<dbReference type="EMBL" id="CP032317">
    <property type="protein sequence ID" value="AYA37141.1"/>
    <property type="molecule type" value="Genomic_DNA"/>
</dbReference>
<dbReference type="Proteomes" id="UP000262802">
    <property type="component" value="Chromosome"/>
</dbReference>
<feature type="domain" description="Kazal-like" evidence="2">
    <location>
        <begin position="26"/>
        <end position="80"/>
    </location>
</feature>
<evidence type="ECO:0000259" key="2">
    <source>
        <dbReference type="PROSITE" id="PS51465"/>
    </source>
</evidence>
<reference evidence="3 4" key="1">
    <citation type="submission" date="2018-09" db="EMBL/GenBank/DDBJ databases">
        <title>Hymenobacter medium sp. nov., isolated from R2A medium.</title>
        <authorList>
            <person name="Yingchao G."/>
        </authorList>
    </citation>
    <scope>NUCLEOTIDE SEQUENCE [LARGE SCALE GENOMIC DNA]</scope>
    <source>
        <strain evidence="4">sh-6</strain>
    </source>
</reference>
<dbReference type="OrthoDB" id="9800302at2"/>
<accession>A0A3B7R7A8</accession>
<evidence type="ECO:0000256" key="1">
    <source>
        <dbReference type="SAM" id="SignalP"/>
    </source>
</evidence>
<feature type="signal peptide" evidence="1">
    <location>
        <begin position="1"/>
        <end position="24"/>
    </location>
</feature>
<dbReference type="KEGG" id="hyh:D3Y59_08805"/>
<dbReference type="PROSITE" id="PS51257">
    <property type="entry name" value="PROKAR_LIPOPROTEIN"/>
    <property type="match status" value="1"/>
</dbReference>
<dbReference type="RefSeq" id="WP_119444717.1">
    <property type="nucleotide sequence ID" value="NZ_CP032317.1"/>
</dbReference>
<evidence type="ECO:0000313" key="3">
    <source>
        <dbReference type="EMBL" id="AYA37141.1"/>
    </source>
</evidence>
<protein>
    <submittedName>
        <fullName evidence="3">Kazal domain protein</fullName>
    </submittedName>
</protein>
<dbReference type="SUPFAM" id="SSF100895">
    <property type="entry name" value="Kazal-type serine protease inhibitors"/>
    <property type="match status" value="1"/>
</dbReference>
<dbReference type="InterPro" id="IPR036058">
    <property type="entry name" value="Kazal_dom_sf"/>
</dbReference>
<evidence type="ECO:0000313" key="4">
    <source>
        <dbReference type="Proteomes" id="UP000262802"/>
    </source>
</evidence>